<reference evidence="1 2" key="1">
    <citation type="journal article" date="2024" name="G3 (Bethesda)">
        <title>Genome assembly of Hibiscus sabdariffa L. provides insights into metabolisms of medicinal natural products.</title>
        <authorList>
            <person name="Kim T."/>
        </authorList>
    </citation>
    <scope>NUCLEOTIDE SEQUENCE [LARGE SCALE GENOMIC DNA]</scope>
    <source>
        <strain evidence="1">TK-2024</strain>
        <tissue evidence="1">Old leaves</tissue>
    </source>
</reference>
<dbReference type="Gene3D" id="3.60.10.10">
    <property type="entry name" value="Endonuclease/exonuclease/phosphatase"/>
    <property type="match status" value="1"/>
</dbReference>
<accession>A0ABR2DW55</accession>
<proteinExistence type="predicted"/>
<evidence type="ECO:0000313" key="2">
    <source>
        <dbReference type="Proteomes" id="UP001472677"/>
    </source>
</evidence>
<evidence type="ECO:0008006" key="3">
    <source>
        <dbReference type="Google" id="ProtNLM"/>
    </source>
</evidence>
<organism evidence="1 2">
    <name type="scientific">Hibiscus sabdariffa</name>
    <name type="common">roselle</name>
    <dbReference type="NCBI Taxonomy" id="183260"/>
    <lineage>
        <taxon>Eukaryota</taxon>
        <taxon>Viridiplantae</taxon>
        <taxon>Streptophyta</taxon>
        <taxon>Embryophyta</taxon>
        <taxon>Tracheophyta</taxon>
        <taxon>Spermatophyta</taxon>
        <taxon>Magnoliopsida</taxon>
        <taxon>eudicotyledons</taxon>
        <taxon>Gunneridae</taxon>
        <taxon>Pentapetalae</taxon>
        <taxon>rosids</taxon>
        <taxon>malvids</taxon>
        <taxon>Malvales</taxon>
        <taxon>Malvaceae</taxon>
        <taxon>Malvoideae</taxon>
        <taxon>Hibiscus</taxon>
    </lineage>
</organism>
<keyword evidence="2" id="KW-1185">Reference proteome</keyword>
<sequence>MKEVENLRRFLVGCCPLRVVDCYVLHESIRGEELLSLAGGEMVIMACNVRGLGNRETPRGDARKPSDARHFYDFDDSLGLLELPISGEIFTWSNHRSNEESVLEKLDRVMCSFEWSTLFPKAIGLLDVAMGSDHAPILILPQGIKKKYKKEFKFESKWLLEEECTSTVHKKLGTDLSTQEFTPIWK</sequence>
<dbReference type="PANTHER" id="PTHR33710:SF79">
    <property type="entry name" value="OS06G0205337 PROTEIN"/>
    <property type="match status" value="1"/>
</dbReference>
<dbReference type="SUPFAM" id="SSF56219">
    <property type="entry name" value="DNase I-like"/>
    <property type="match status" value="1"/>
</dbReference>
<dbReference type="Proteomes" id="UP001472677">
    <property type="component" value="Unassembled WGS sequence"/>
</dbReference>
<evidence type="ECO:0000313" key="1">
    <source>
        <dbReference type="EMBL" id="KAK8548192.1"/>
    </source>
</evidence>
<comment type="caution">
    <text evidence="1">The sequence shown here is derived from an EMBL/GenBank/DDBJ whole genome shotgun (WGS) entry which is preliminary data.</text>
</comment>
<name>A0ABR2DW55_9ROSI</name>
<dbReference type="InterPro" id="IPR036691">
    <property type="entry name" value="Endo/exonu/phosph_ase_sf"/>
</dbReference>
<dbReference type="PANTHER" id="PTHR33710">
    <property type="entry name" value="BNAC02G09200D PROTEIN"/>
    <property type="match status" value="1"/>
</dbReference>
<protein>
    <recommendedName>
        <fullName evidence="3">Reverse transcriptase</fullName>
    </recommendedName>
</protein>
<gene>
    <name evidence="1" type="ORF">V6N12_061110</name>
</gene>
<dbReference type="EMBL" id="JBBPBM010000021">
    <property type="protein sequence ID" value="KAK8548192.1"/>
    <property type="molecule type" value="Genomic_DNA"/>
</dbReference>